<feature type="transmembrane region" description="Helical" evidence="8">
    <location>
        <begin position="41"/>
        <end position="67"/>
    </location>
</feature>
<evidence type="ECO:0000256" key="1">
    <source>
        <dbReference type="ARBA" id="ARBA00022475"/>
    </source>
</evidence>
<keyword evidence="7 8" id="KW-0472">Membrane</keyword>
<feature type="transmembrane region" description="Helical" evidence="8">
    <location>
        <begin position="166"/>
        <end position="183"/>
    </location>
</feature>
<evidence type="ECO:0000256" key="2">
    <source>
        <dbReference type="ARBA" id="ARBA00022654"/>
    </source>
</evidence>
<evidence type="ECO:0000313" key="10">
    <source>
        <dbReference type="Proteomes" id="UP000253490"/>
    </source>
</evidence>
<name>A0A366I8M7_9FIRM</name>
<evidence type="ECO:0000256" key="6">
    <source>
        <dbReference type="ARBA" id="ARBA00022989"/>
    </source>
</evidence>
<evidence type="ECO:0000313" key="9">
    <source>
        <dbReference type="EMBL" id="RBP65372.1"/>
    </source>
</evidence>
<accession>A0A366I8M7</accession>
<protein>
    <submittedName>
        <fullName evidence="9">Accessory gene regulator B</fullName>
    </submittedName>
</protein>
<keyword evidence="5" id="KW-0378">Hydrolase</keyword>
<keyword evidence="6 8" id="KW-1133">Transmembrane helix</keyword>
<organism evidence="9 10">
    <name type="scientific">Alkalibaculum bacchi</name>
    <dbReference type="NCBI Taxonomy" id="645887"/>
    <lineage>
        <taxon>Bacteria</taxon>
        <taxon>Bacillati</taxon>
        <taxon>Bacillota</taxon>
        <taxon>Clostridia</taxon>
        <taxon>Eubacteriales</taxon>
        <taxon>Eubacteriaceae</taxon>
        <taxon>Alkalibaculum</taxon>
    </lineage>
</organism>
<dbReference type="Proteomes" id="UP000253490">
    <property type="component" value="Unassembled WGS sequence"/>
</dbReference>
<evidence type="ECO:0000256" key="4">
    <source>
        <dbReference type="ARBA" id="ARBA00022692"/>
    </source>
</evidence>
<comment type="caution">
    <text evidence="9">The sequence shown here is derived from an EMBL/GenBank/DDBJ whole genome shotgun (WGS) entry which is preliminary data.</text>
</comment>
<dbReference type="AlphaFoldDB" id="A0A366I8M7"/>
<dbReference type="EMBL" id="QNRX01000007">
    <property type="protein sequence ID" value="RBP65372.1"/>
    <property type="molecule type" value="Genomic_DNA"/>
</dbReference>
<dbReference type="InterPro" id="IPR006741">
    <property type="entry name" value="AgrB"/>
</dbReference>
<dbReference type="GO" id="GO:0008233">
    <property type="term" value="F:peptidase activity"/>
    <property type="evidence" value="ECO:0007669"/>
    <property type="project" value="UniProtKB-KW"/>
</dbReference>
<reference evidence="9 10" key="1">
    <citation type="submission" date="2018-06" db="EMBL/GenBank/DDBJ databases">
        <title>Genomic Encyclopedia of Type Strains, Phase IV (KMG-IV): sequencing the most valuable type-strain genomes for metagenomic binning, comparative biology and taxonomic classification.</title>
        <authorList>
            <person name="Goeker M."/>
        </authorList>
    </citation>
    <scope>NUCLEOTIDE SEQUENCE [LARGE SCALE GENOMIC DNA]</scope>
    <source>
        <strain evidence="9 10">DSM 22112</strain>
    </source>
</reference>
<feature type="transmembrane region" description="Helical" evidence="8">
    <location>
        <begin position="103"/>
        <end position="122"/>
    </location>
</feature>
<keyword evidence="3" id="KW-0645">Protease</keyword>
<evidence type="ECO:0000256" key="3">
    <source>
        <dbReference type="ARBA" id="ARBA00022670"/>
    </source>
</evidence>
<evidence type="ECO:0000256" key="8">
    <source>
        <dbReference type="SAM" id="Phobius"/>
    </source>
</evidence>
<feature type="transmembrane region" description="Helical" evidence="8">
    <location>
        <begin position="143"/>
        <end position="160"/>
    </location>
</feature>
<dbReference type="GO" id="GO:0016020">
    <property type="term" value="C:membrane"/>
    <property type="evidence" value="ECO:0007669"/>
    <property type="project" value="InterPro"/>
</dbReference>
<sequence length="188" mass="21282">MRMNVFEKITDSFIQNGVIPSEDKDLYTYGLEQGTLMVLNIATTIVIGIVLRMVWQSILLTLVYIPLRTYAGGYHARTQFRCYIFSIGTMSVTLLGIKLIPWTSIICLMVALCAGSIVFLFAPVEDSNKPLDQMEIVIYRKKTRMILSFLLVVNLLFWILGQKQVLICITMAIGLLAMMLVVGKVKKY</sequence>
<evidence type="ECO:0000256" key="7">
    <source>
        <dbReference type="ARBA" id="ARBA00023136"/>
    </source>
</evidence>
<dbReference type="SMART" id="SM00793">
    <property type="entry name" value="AgrB"/>
    <property type="match status" value="1"/>
</dbReference>
<keyword evidence="1" id="KW-1003">Cell membrane</keyword>
<feature type="transmembrane region" description="Helical" evidence="8">
    <location>
        <begin position="79"/>
        <end position="97"/>
    </location>
</feature>
<dbReference type="GO" id="GO:0006508">
    <property type="term" value="P:proteolysis"/>
    <property type="evidence" value="ECO:0007669"/>
    <property type="project" value="UniProtKB-KW"/>
</dbReference>
<dbReference type="OrthoDB" id="9815055at2"/>
<dbReference type="Pfam" id="PF04647">
    <property type="entry name" value="AgrB"/>
    <property type="match status" value="1"/>
</dbReference>
<dbReference type="GO" id="GO:0009372">
    <property type="term" value="P:quorum sensing"/>
    <property type="evidence" value="ECO:0007669"/>
    <property type="project" value="UniProtKB-KW"/>
</dbReference>
<gene>
    <name evidence="9" type="ORF">DES36_107112</name>
</gene>
<keyword evidence="2" id="KW-0673">Quorum sensing</keyword>
<proteinExistence type="predicted"/>
<keyword evidence="4 8" id="KW-0812">Transmembrane</keyword>
<evidence type="ECO:0000256" key="5">
    <source>
        <dbReference type="ARBA" id="ARBA00022801"/>
    </source>
</evidence>
<keyword evidence="10" id="KW-1185">Reference proteome</keyword>